<reference evidence="2 3" key="1">
    <citation type="journal article" date="2017" name="PLoS Biol.">
        <title>The sea cucumber genome provides insights into morphological evolution and visceral regeneration.</title>
        <authorList>
            <person name="Zhang X."/>
            <person name="Sun L."/>
            <person name="Yuan J."/>
            <person name="Sun Y."/>
            <person name="Gao Y."/>
            <person name="Zhang L."/>
            <person name="Li S."/>
            <person name="Dai H."/>
            <person name="Hamel J.F."/>
            <person name="Liu C."/>
            <person name="Yu Y."/>
            <person name="Liu S."/>
            <person name="Lin W."/>
            <person name="Guo K."/>
            <person name="Jin S."/>
            <person name="Xu P."/>
            <person name="Storey K.B."/>
            <person name="Huan P."/>
            <person name="Zhang T."/>
            <person name="Zhou Y."/>
            <person name="Zhang J."/>
            <person name="Lin C."/>
            <person name="Li X."/>
            <person name="Xing L."/>
            <person name="Huo D."/>
            <person name="Sun M."/>
            <person name="Wang L."/>
            <person name="Mercier A."/>
            <person name="Li F."/>
            <person name="Yang H."/>
            <person name="Xiang J."/>
        </authorList>
    </citation>
    <scope>NUCLEOTIDE SEQUENCE [LARGE SCALE GENOMIC DNA]</scope>
    <source>
        <strain evidence="2">Shaxun</strain>
        <tissue evidence="2">Muscle</tissue>
    </source>
</reference>
<feature type="compositionally biased region" description="Basic and acidic residues" evidence="1">
    <location>
        <begin position="52"/>
        <end position="70"/>
    </location>
</feature>
<dbReference type="STRING" id="307972.A0A2G8JJL7"/>
<proteinExistence type="predicted"/>
<evidence type="ECO:0000256" key="1">
    <source>
        <dbReference type="SAM" id="MobiDB-lite"/>
    </source>
</evidence>
<comment type="caution">
    <text evidence="2">The sequence shown here is derived from an EMBL/GenBank/DDBJ whole genome shotgun (WGS) entry which is preliminary data.</text>
</comment>
<sequence>MPNGPLRITQAPVDVSGYESEKKIEDKDMLALLQTSVSKRNLKKMRKKAAHKAAEAAEGKEAPQLVKADE</sequence>
<accession>A0A2G8JJL7</accession>
<dbReference type="EMBL" id="MRZV01001783">
    <property type="protein sequence ID" value="PIK35937.1"/>
    <property type="molecule type" value="Genomic_DNA"/>
</dbReference>
<organism evidence="2 3">
    <name type="scientific">Stichopus japonicus</name>
    <name type="common">Sea cucumber</name>
    <dbReference type="NCBI Taxonomy" id="307972"/>
    <lineage>
        <taxon>Eukaryota</taxon>
        <taxon>Metazoa</taxon>
        <taxon>Echinodermata</taxon>
        <taxon>Eleutherozoa</taxon>
        <taxon>Echinozoa</taxon>
        <taxon>Holothuroidea</taxon>
        <taxon>Aspidochirotacea</taxon>
        <taxon>Aspidochirotida</taxon>
        <taxon>Stichopodidae</taxon>
        <taxon>Apostichopus</taxon>
    </lineage>
</organism>
<dbReference type="Proteomes" id="UP000230750">
    <property type="component" value="Unassembled WGS sequence"/>
</dbReference>
<evidence type="ECO:0000313" key="3">
    <source>
        <dbReference type="Proteomes" id="UP000230750"/>
    </source>
</evidence>
<evidence type="ECO:0000313" key="2">
    <source>
        <dbReference type="EMBL" id="PIK35937.1"/>
    </source>
</evidence>
<name>A0A2G8JJL7_STIJA</name>
<feature type="region of interest" description="Disordered" evidence="1">
    <location>
        <begin position="47"/>
        <end position="70"/>
    </location>
</feature>
<dbReference type="AlphaFoldDB" id="A0A2G8JJL7"/>
<protein>
    <submittedName>
        <fullName evidence="2">Uncharacterized protein</fullName>
    </submittedName>
</protein>
<keyword evidence="3" id="KW-1185">Reference proteome</keyword>
<gene>
    <name evidence="2" type="ORF">BSL78_27233</name>
</gene>